<dbReference type="RefSeq" id="WP_168857970.1">
    <property type="nucleotide sequence ID" value="NZ_CP121646.1"/>
</dbReference>
<feature type="domain" description="Insertion element IS150 protein InsJ-like helix-turn-helix" evidence="2">
    <location>
        <begin position="13"/>
        <end position="63"/>
    </location>
</feature>
<evidence type="ECO:0000256" key="1">
    <source>
        <dbReference type="SAM" id="MobiDB-lite"/>
    </source>
</evidence>
<protein>
    <submittedName>
        <fullName evidence="3">Helix-turn-helix domain-containing protein</fullName>
    </submittedName>
</protein>
<proteinExistence type="predicted"/>
<dbReference type="SUPFAM" id="SSF46689">
    <property type="entry name" value="Homeodomain-like"/>
    <property type="match status" value="1"/>
</dbReference>
<accession>A0ABY8JEG7</accession>
<evidence type="ECO:0000313" key="3">
    <source>
        <dbReference type="EMBL" id="WFU63503.1"/>
    </source>
</evidence>
<feature type="region of interest" description="Disordered" evidence="1">
    <location>
        <begin position="63"/>
        <end position="83"/>
    </location>
</feature>
<gene>
    <name evidence="4" type="ORF">QA636_20195</name>
    <name evidence="3" type="ORF">QA636_39955</name>
</gene>
<evidence type="ECO:0000259" key="2">
    <source>
        <dbReference type="Pfam" id="PF13518"/>
    </source>
</evidence>
<organism evidence="3 5">
    <name type="scientific">Bradyrhizobium brasilense</name>
    <dbReference type="NCBI Taxonomy" id="1419277"/>
    <lineage>
        <taxon>Bacteria</taxon>
        <taxon>Pseudomonadati</taxon>
        <taxon>Pseudomonadota</taxon>
        <taxon>Alphaproteobacteria</taxon>
        <taxon>Hyphomicrobiales</taxon>
        <taxon>Nitrobacteraceae</taxon>
        <taxon>Bradyrhizobium</taxon>
    </lineage>
</organism>
<dbReference type="EMBL" id="CP121646">
    <property type="protein sequence ID" value="WFU67680.1"/>
    <property type="molecule type" value="Genomic_DNA"/>
</dbReference>
<sequence length="135" mass="15251">MSNKSPRVFSREFKLEAVRRILAGERIKALSQELNVLRKDLYAWRDLFRAGGAEALRPIGRPRKSDAVAPSVKERARDVATADPGAPERIAELERKIGQQQIELDFFRQALRRVKEARRPSTGPGVTGSTRSSRR</sequence>
<dbReference type="InterPro" id="IPR009057">
    <property type="entry name" value="Homeodomain-like_sf"/>
</dbReference>
<reference evidence="3 5" key="1">
    <citation type="submission" date="2023-04" db="EMBL/GenBank/DDBJ databases">
        <title>Australian commercial rhizobial inoculants.</title>
        <authorList>
            <person name="Kohlmeier M.G."/>
            <person name="O'Hara G.W."/>
            <person name="Colombi E."/>
            <person name="Ramsay J.P."/>
            <person name="Terpolilli J."/>
        </authorList>
    </citation>
    <scope>NUCLEOTIDE SEQUENCE [LARGE SCALE GENOMIC DNA]</scope>
    <source>
        <strain evidence="3 5">CB627</strain>
    </source>
</reference>
<dbReference type="EMBL" id="CP121646">
    <property type="protein sequence ID" value="WFU63503.1"/>
    <property type="molecule type" value="Genomic_DNA"/>
</dbReference>
<name>A0ABY8JEG7_9BRAD</name>
<dbReference type="InterPro" id="IPR055247">
    <property type="entry name" value="InsJ-like_HTH"/>
</dbReference>
<keyword evidence="5" id="KW-1185">Reference proteome</keyword>
<feature type="region of interest" description="Disordered" evidence="1">
    <location>
        <begin position="115"/>
        <end position="135"/>
    </location>
</feature>
<dbReference type="Proteomes" id="UP001221546">
    <property type="component" value="Chromosome"/>
</dbReference>
<evidence type="ECO:0000313" key="4">
    <source>
        <dbReference type="EMBL" id="WFU67680.1"/>
    </source>
</evidence>
<evidence type="ECO:0000313" key="5">
    <source>
        <dbReference type="Proteomes" id="UP001221546"/>
    </source>
</evidence>
<dbReference type="Pfam" id="PF13518">
    <property type="entry name" value="HTH_28"/>
    <property type="match status" value="1"/>
</dbReference>